<evidence type="ECO:0000313" key="2">
    <source>
        <dbReference type="EMBL" id="MEX3594058.1"/>
    </source>
</evidence>
<feature type="compositionally biased region" description="Polar residues" evidence="1">
    <location>
        <begin position="1"/>
        <end position="14"/>
    </location>
</feature>
<gene>
    <name evidence="2" type="ORF">VVR66_04975</name>
</gene>
<proteinExistence type="predicted"/>
<dbReference type="Gene3D" id="3.40.50.2000">
    <property type="entry name" value="Glycogen Phosphorylase B"/>
    <property type="match status" value="1"/>
</dbReference>
<organism evidence="2 3">
    <name type="scientific">Kocuria carniphila</name>
    <dbReference type="NCBI Taxonomy" id="262208"/>
    <lineage>
        <taxon>Bacteria</taxon>
        <taxon>Bacillati</taxon>
        <taxon>Actinomycetota</taxon>
        <taxon>Actinomycetes</taxon>
        <taxon>Micrococcales</taxon>
        <taxon>Micrococcaceae</taxon>
        <taxon>Kocuria</taxon>
    </lineage>
</organism>
<reference evidence="2 3" key="1">
    <citation type="journal article" date="2024" name="Fungal Genet. Biol.">
        <title>The porcine skin microbiome exhibits broad fungal antagonism.</title>
        <authorList>
            <person name="De La Cruz K.F."/>
            <person name="Townsend E.C."/>
            <person name="Alex Cheong J.Z."/>
            <person name="Salamzade R."/>
            <person name="Liu A."/>
            <person name="Sandstrom S."/>
            <person name="Davila E."/>
            <person name="Huang L."/>
            <person name="Xu K.H."/>
            <person name="Wu S.Y."/>
            <person name="Meudt J.J."/>
            <person name="Shanmuganayagam D."/>
            <person name="Gibson A.L.F."/>
            <person name="Kalan L.R."/>
        </authorList>
    </citation>
    <scope>NUCLEOTIDE SEQUENCE [LARGE SCALE GENOMIC DNA]</scope>
    <source>
        <strain evidence="2 3">LK2625</strain>
    </source>
</reference>
<feature type="compositionally biased region" description="Gly residues" evidence="1">
    <location>
        <begin position="299"/>
        <end position="309"/>
    </location>
</feature>
<sequence>MTGSSSPATGTLMQPTRRENPGAWHGTRTLPAPHREAHDPEPPRGPVVLHVVEAFGGGVAAAVRDYARATPECDHHLLCHLRPEAVNLEDERDTDFASVRFLPGGHLANLKATLWAISEIHPDVIHSHSSYAGVYARLAVGHLPRKPVDTLSPLRTPGAPTTRAERHGDLLREGQRRRRLRAEKLAERGPLRRKVQKYFDPALAHIKQVYTPHAWSFSRLDHSRLTRLGFWALEGALAARTDVLAGCSKAENNVAHWGAGVPAHGLRAQRGRTGLGPQAHQGCGRTAGPGRCRSPHGPEGPGVLRGDGPGHSRCRIPGGPHLGRWR</sequence>
<protein>
    <submittedName>
        <fullName evidence="2">Glycosyltransferase family 4 protein</fullName>
    </submittedName>
</protein>
<dbReference type="EMBL" id="JAYWLU010000004">
    <property type="protein sequence ID" value="MEX3594058.1"/>
    <property type="molecule type" value="Genomic_DNA"/>
</dbReference>
<dbReference type="RefSeq" id="WP_368629643.1">
    <property type="nucleotide sequence ID" value="NZ_JAYWLU010000004.1"/>
</dbReference>
<accession>A0ABV3V107</accession>
<dbReference type="SUPFAM" id="SSF53756">
    <property type="entry name" value="UDP-Glycosyltransferase/glycogen phosphorylase"/>
    <property type="match status" value="1"/>
</dbReference>
<keyword evidence="3" id="KW-1185">Reference proteome</keyword>
<dbReference type="Proteomes" id="UP001558481">
    <property type="component" value="Unassembled WGS sequence"/>
</dbReference>
<evidence type="ECO:0000256" key="1">
    <source>
        <dbReference type="SAM" id="MobiDB-lite"/>
    </source>
</evidence>
<feature type="region of interest" description="Disordered" evidence="1">
    <location>
        <begin position="1"/>
        <end position="42"/>
    </location>
</feature>
<feature type="region of interest" description="Disordered" evidence="1">
    <location>
        <begin position="274"/>
        <end position="326"/>
    </location>
</feature>
<feature type="compositionally biased region" description="Basic and acidic residues" evidence="1">
    <location>
        <begin position="33"/>
        <end position="42"/>
    </location>
</feature>
<evidence type="ECO:0000313" key="3">
    <source>
        <dbReference type="Proteomes" id="UP001558481"/>
    </source>
</evidence>
<name>A0ABV3V107_9MICC</name>
<comment type="caution">
    <text evidence="2">The sequence shown here is derived from an EMBL/GenBank/DDBJ whole genome shotgun (WGS) entry which is preliminary data.</text>
</comment>